<dbReference type="KEGG" id="tbd:Tbd_0757"/>
<name>Q3SKR5_THIDA</name>
<dbReference type="PROSITE" id="PS00409">
    <property type="entry name" value="PROKAR_NTER_METHYL"/>
    <property type="match status" value="1"/>
</dbReference>
<dbReference type="OrthoDB" id="9788802at2"/>
<dbReference type="AlphaFoldDB" id="Q3SKR5"/>
<keyword evidence="3" id="KW-1185">Reference proteome</keyword>
<gene>
    <name evidence="2" type="ordered locus">Tbd_0757</name>
</gene>
<dbReference type="STRING" id="292415.Tbd_0757"/>
<reference evidence="2 3" key="1">
    <citation type="journal article" date="2006" name="J. Bacteriol.">
        <title>The genome sequence of the obligately chemolithoautotrophic, facultatively anaerobic bacterium Thiobacillus denitrificans.</title>
        <authorList>
            <person name="Beller H.R."/>
            <person name="Chain P.S."/>
            <person name="Letain T.E."/>
            <person name="Chakicherla A."/>
            <person name="Larimer F.W."/>
            <person name="Richardson P.M."/>
            <person name="Coleman M.A."/>
            <person name="Wood A.P."/>
            <person name="Kelly D.P."/>
        </authorList>
    </citation>
    <scope>NUCLEOTIDE SEQUENCE [LARGE SCALE GENOMIC DNA]</scope>
    <source>
        <strain evidence="2 3">ATCC 25259</strain>
    </source>
</reference>
<proteinExistence type="predicted"/>
<dbReference type="HOGENOM" id="CLU_080973_0_0_4"/>
<dbReference type="NCBIfam" id="TIGR02532">
    <property type="entry name" value="IV_pilin_GFxxxE"/>
    <property type="match status" value="1"/>
</dbReference>
<organism evidence="2 3">
    <name type="scientific">Thiobacillus denitrificans (strain ATCC 25259 / T1)</name>
    <dbReference type="NCBI Taxonomy" id="292415"/>
    <lineage>
        <taxon>Bacteria</taxon>
        <taxon>Pseudomonadati</taxon>
        <taxon>Pseudomonadota</taxon>
        <taxon>Betaproteobacteria</taxon>
        <taxon>Nitrosomonadales</taxon>
        <taxon>Thiobacillaceae</taxon>
        <taxon>Thiobacillus</taxon>
    </lineage>
</organism>
<dbReference type="SUPFAM" id="SSF54523">
    <property type="entry name" value="Pili subunits"/>
    <property type="match status" value="1"/>
</dbReference>
<evidence type="ECO:0000313" key="2">
    <source>
        <dbReference type="EMBL" id="AAZ96710.1"/>
    </source>
</evidence>
<protein>
    <recommendedName>
        <fullName evidence="4">MSHA biogenesis protein MshO</fullName>
    </recommendedName>
</protein>
<dbReference type="EMBL" id="CP000116">
    <property type="protein sequence ID" value="AAZ96710.1"/>
    <property type="molecule type" value="Genomic_DNA"/>
</dbReference>
<dbReference type="Pfam" id="PF07963">
    <property type="entry name" value="N_methyl"/>
    <property type="match status" value="1"/>
</dbReference>
<keyword evidence="1" id="KW-1133">Transmembrane helix</keyword>
<evidence type="ECO:0000256" key="1">
    <source>
        <dbReference type="SAM" id="Phobius"/>
    </source>
</evidence>
<dbReference type="InterPro" id="IPR045584">
    <property type="entry name" value="Pilin-like"/>
</dbReference>
<keyword evidence="1" id="KW-0812">Transmembrane</keyword>
<evidence type="ECO:0008006" key="4">
    <source>
        <dbReference type="Google" id="ProtNLM"/>
    </source>
</evidence>
<dbReference type="eggNOG" id="COG2165">
    <property type="taxonomic scope" value="Bacteria"/>
</dbReference>
<sequence>MRPISDSAGFTLVEMIIVMAVTAVVGAMVAVFLRGPIESYVAQDRRAGLVDAADTALRRMQRDIRLALPNSVLVDTIPGGPSLEFLGTRAGGRYRADGSGDILDFTGADASFDVLGPGVEMRTGDRIAIYNLGIEGADAWSGVNMTTYTGGDVPSAKNIAITPFQFPLASPGNRFQVVDGPVAYQCNLAAGTLTRFWGYDPFAGITAATPRALLTTGVSACTFTYEPGVTERGGLVSMTLALSDGGESVRLYAATQVSNQP</sequence>
<feature type="transmembrane region" description="Helical" evidence="1">
    <location>
        <begin position="12"/>
        <end position="33"/>
    </location>
</feature>
<dbReference type="Proteomes" id="UP000008291">
    <property type="component" value="Chromosome"/>
</dbReference>
<dbReference type="RefSeq" id="WP_011311269.1">
    <property type="nucleotide sequence ID" value="NC_007404.1"/>
</dbReference>
<accession>Q3SKR5</accession>
<dbReference type="InterPro" id="IPR012902">
    <property type="entry name" value="N_methyl_site"/>
</dbReference>
<keyword evidence="1" id="KW-0472">Membrane</keyword>
<evidence type="ECO:0000313" key="3">
    <source>
        <dbReference type="Proteomes" id="UP000008291"/>
    </source>
</evidence>